<proteinExistence type="predicted"/>
<dbReference type="RefSeq" id="WP_057489841.1">
    <property type="nucleotide sequence ID" value="NZ_RJPS01000004.1"/>
</dbReference>
<organism evidence="1 2">
    <name type="scientific">Streptococcus cristatus</name>
    <dbReference type="NCBI Taxonomy" id="45634"/>
    <lineage>
        <taxon>Bacteria</taxon>
        <taxon>Bacillati</taxon>
        <taxon>Bacillota</taxon>
        <taxon>Bacilli</taxon>
        <taxon>Lactobacillales</taxon>
        <taxon>Streptococcaceae</taxon>
        <taxon>Streptococcus</taxon>
    </lineage>
</organism>
<evidence type="ECO:0000313" key="2">
    <source>
        <dbReference type="Proteomes" id="UP000270868"/>
    </source>
</evidence>
<comment type="caution">
    <text evidence="1">The sequence shown here is derived from an EMBL/GenBank/DDBJ whole genome shotgun (WGS) entry which is preliminary data.</text>
</comment>
<reference evidence="1 2" key="1">
    <citation type="submission" date="2018-11" db="EMBL/GenBank/DDBJ databases">
        <title>Species Designations Belie Phenotypic and Genotypic Heterogeneity in Oral Streptococci.</title>
        <authorList>
            <person name="Velsko I."/>
        </authorList>
    </citation>
    <scope>NUCLEOTIDE SEQUENCE [LARGE SCALE GENOMIC DNA]</scope>
    <source>
        <strain evidence="1 2">A52</strain>
    </source>
</reference>
<dbReference type="AlphaFoldDB" id="A0A3R9MUD6"/>
<name>A0A3R9MUD6_STRCR</name>
<dbReference type="EMBL" id="RJPS01000004">
    <property type="protein sequence ID" value="RSJ90513.1"/>
    <property type="molecule type" value="Genomic_DNA"/>
</dbReference>
<protein>
    <submittedName>
        <fullName evidence="1">Uncharacterized protein</fullName>
    </submittedName>
</protein>
<accession>A0A3R9MUD6</accession>
<dbReference type="Proteomes" id="UP000270868">
    <property type="component" value="Unassembled WGS sequence"/>
</dbReference>
<evidence type="ECO:0000313" key="1">
    <source>
        <dbReference type="EMBL" id="RSJ90513.1"/>
    </source>
</evidence>
<gene>
    <name evidence="1" type="ORF">D8792_04690</name>
</gene>
<sequence>MEEVNYGVIMENIKGIRKKVIAIGKKYNLVSIYLYGSYCLSDKLSENTRLEFAFSFDEFSTGTSWHYGEIYLSFADIFGEDIILIELGWLQEQTNYTTQYEYRQFQKGHILLYSRELTSKSKSELSIAELTELYCISRTLDINYQEDIDYFFDEDY</sequence>